<feature type="compositionally biased region" description="Polar residues" evidence="1">
    <location>
        <begin position="361"/>
        <end position="375"/>
    </location>
</feature>
<feature type="compositionally biased region" description="Polar residues" evidence="1">
    <location>
        <begin position="331"/>
        <end position="341"/>
    </location>
</feature>
<keyword evidence="2" id="KW-1133">Transmembrane helix</keyword>
<dbReference type="GO" id="GO:0000011">
    <property type="term" value="P:vacuole inheritance"/>
    <property type="evidence" value="ECO:0007669"/>
    <property type="project" value="TreeGrafter"/>
</dbReference>
<feature type="compositionally biased region" description="Polar residues" evidence="1">
    <location>
        <begin position="237"/>
        <end position="250"/>
    </location>
</feature>
<feature type="compositionally biased region" description="Polar residues" evidence="1">
    <location>
        <begin position="102"/>
        <end position="115"/>
    </location>
</feature>
<accession>A0A9P4UMX6</accession>
<feature type="compositionally biased region" description="Polar residues" evidence="1">
    <location>
        <begin position="412"/>
        <end position="425"/>
    </location>
</feature>
<feature type="region of interest" description="Disordered" evidence="1">
    <location>
        <begin position="515"/>
        <end position="686"/>
    </location>
</feature>
<dbReference type="Pfam" id="PF12751">
    <property type="entry name" value="Vac7"/>
    <property type="match status" value="2"/>
</dbReference>
<feature type="compositionally biased region" description="Polar residues" evidence="1">
    <location>
        <begin position="15"/>
        <end position="24"/>
    </location>
</feature>
<proteinExistence type="predicted"/>
<feature type="region of interest" description="Disordered" evidence="1">
    <location>
        <begin position="444"/>
        <end position="466"/>
    </location>
</feature>
<feature type="compositionally biased region" description="Polar residues" evidence="1">
    <location>
        <begin position="258"/>
        <end position="273"/>
    </location>
</feature>
<dbReference type="GO" id="GO:0000329">
    <property type="term" value="C:fungal-type vacuole membrane"/>
    <property type="evidence" value="ECO:0007669"/>
    <property type="project" value="TreeGrafter"/>
</dbReference>
<dbReference type="GO" id="GO:0070772">
    <property type="term" value="C:PAS complex"/>
    <property type="evidence" value="ECO:0007669"/>
    <property type="project" value="TreeGrafter"/>
</dbReference>
<feature type="compositionally biased region" description="Polar residues" evidence="1">
    <location>
        <begin position="139"/>
        <end position="158"/>
    </location>
</feature>
<feature type="compositionally biased region" description="Polar residues" evidence="1">
    <location>
        <begin position="204"/>
        <end position="229"/>
    </location>
</feature>
<evidence type="ECO:0008006" key="5">
    <source>
        <dbReference type="Google" id="ProtNLM"/>
    </source>
</evidence>
<dbReference type="PANTHER" id="PTHR28258:SF1">
    <property type="entry name" value="VACUOLAR SEGREGATION PROTEIN 7"/>
    <property type="match status" value="1"/>
</dbReference>
<feature type="compositionally biased region" description="Low complexity" evidence="1">
    <location>
        <begin position="279"/>
        <end position="292"/>
    </location>
</feature>
<feature type="compositionally biased region" description="Polar residues" evidence="1">
    <location>
        <begin position="40"/>
        <end position="62"/>
    </location>
</feature>
<name>A0A9P4UMX6_9PEZI</name>
<evidence type="ECO:0000313" key="3">
    <source>
        <dbReference type="EMBL" id="KAF2720089.1"/>
    </source>
</evidence>
<feature type="region of interest" description="Disordered" evidence="1">
    <location>
        <begin position="1"/>
        <end position="430"/>
    </location>
</feature>
<feature type="region of interest" description="Disordered" evidence="1">
    <location>
        <begin position="811"/>
        <end position="866"/>
    </location>
</feature>
<evidence type="ECO:0000256" key="1">
    <source>
        <dbReference type="SAM" id="MobiDB-lite"/>
    </source>
</evidence>
<feature type="compositionally biased region" description="Low complexity" evidence="1">
    <location>
        <begin position="171"/>
        <end position="182"/>
    </location>
</feature>
<evidence type="ECO:0000256" key="2">
    <source>
        <dbReference type="SAM" id="Phobius"/>
    </source>
</evidence>
<feature type="compositionally biased region" description="Low complexity" evidence="1">
    <location>
        <begin position="645"/>
        <end position="661"/>
    </location>
</feature>
<dbReference type="InterPro" id="IPR024260">
    <property type="entry name" value="Vac7"/>
</dbReference>
<sequence length="1014" mass="110783">MPPTDAALHDVKGANTVSNPTPTDDQAHARKGDSMDKADSLSSETNAGTNPTRQSMAQQPQQLPFIPKKTLSNSSTPLLSRSATSSPIMSRNTSPQRKDSSRQNAMPGNISTQPSAAAIQRALSATNITTLPHAAADNATKQRGNRSAETSGNTTPQWPISPRLKSPPPSTGTTTTTTTTTTPRRLSMTGTSKKADGNIPSVVLENSSPAVQSPQARQNFPTDAQSKPESSSQQQQHTPTHIRQPPTQQGKPPIRGPSNRSTLETVQETSSDSIPEPPAATRASADLRSSTRLSDDDTASVATDGANEDRSKTVESGSESGGNRGEKKQRQGSTATLTSKSGYPPLVPSKSRKTEGVRNMTVETETVPSIPQSGLNAGDRSSTRGDASGSIRLKPSNETIRPKKDRKRATNKSRSLNQGTGTPLANRSPLLLQRPSCESIDGIASSTASVSDEADSVYESEKSGRTFSLSQHAQRFYSTLRPKRFDYSRAQQSDNYPRKASSKADIFEARVASAVDEANSSDSDETFVYESNPPETQRRPRHHSRTPSVASSHSVADHQRGAMRSFTSDAEERRIAGKRSMKFSRNAYNDAESPTNETGTVRSHFPRHFGKHGRANQVSLHDPDSPFTQASRTKANNFGARHSRPGSPRSSHSMQQQQQRQGGLTSRKMEPSFDFDGNGADDERTPLIGSVRTSRSARYGRRFRQMPDDEDEIHPYYGVRRHSRCGGKWGGCILGGLVFAIVVLSAVTFLITSNRPMYDVRIRKIENVLASEQELMLDLFVGAVNPNPLAITVMDMDLNIFAKSKYLDTLQPPTGVSSQGARQRRSSDDRRGDPNGWQDLTGHWHSPGNVDDGTDPISGGDDEDLEGDAQTMLLGRIFHFDQPLAFEGSPVKRHTHSSLGELRLPKPGNKTETRGSERWEKVLEHPFELILRGVLKYQLPISSRPQTAAVGASVLVHPEDGVDTAGNMRLEKVSHREHWQWIDWQEIADGDSDEDLHRGNDLNYDEEATVIIYS</sequence>
<evidence type="ECO:0000313" key="4">
    <source>
        <dbReference type="Proteomes" id="UP000799441"/>
    </source>
</evidence>
<feature type="region of interest" description="Disordered" evidence="1">
    <location>
        <begin position="890"/>
        <end position="916"/>
    </location>
</feature>
<dbReference type="EMBL" id="MU003803">
    <property type="protein sequence ID" value="KAF2720089.1"/>
    <property type="molecule type" value="Genomic_DNA"/>
</dbReference>
<feature type="compositionally biased region" description="Basic residues" evidence="1">
    <location>
        <begin position="604"/>
        <end position="614"/>
    </location>
</feature>
<dbReference type="AlphaFoldDB" id="A0A9P4UMX6"/>
<keyword evidence="2" id="KW-0472">Membrane</keyword>
<dbReference type="GO" id="GO:1903778">
    <property type="term" value="P:protein localization to vacuolar membrane"/>
    <property type="evidence" value="ECO:0007669"/>
    <property type="project" value="TreeGrafter"/>
</dbReference>
<gene>
    <name evidence="3" type="ORF">K431DRAFT_227262</name>
</gene>
<comment type="caution">
    <text evidence="3">The sequence shown here is derived from an EMBL/GenBank/DDBJ whole genome shotgun (WGS) entry which is preliminary data.</text>
</comment>
<keyword evidence="4" id="KW-1185">Reference proteome</keyword>
<organism evidence="3 4">
    <name type="scientific">Polychaeton citri CBS 116435</name>
    <dbReference type="NCBI Taxonomy" id="1314669"/>
    <lineage>
        <taxon>Eukaryota</taxon>
        <taxon>Fungi</taxon>
        <taxon>Dikarya</taxon>
        <taxon>Ascomycota</taxon>
        <taxon>Pezizomycotina</taxon>
        <taxon>Dothideomycetes</taxon>
        <taxon>Dothideomycetidae</taxon>
        <taxon>Capnodiales</taxon>
        <taxon>Capnodiaceae</taxon>
        <taxon>Polychaeton</taxon>
    </lineage>
</organism>
<feature type="compositionally biased region" description="Polar residues" evidence="1">
    <location>
        <begin position="592"/>
        <end position="601"/>
    </location>
</feature>
<feature type="compositionally biased region" description="Basic and acidic residues" evidence="1">
    <location>
        <begin position="25"/>
        <end position="39"/>
    </location>
</feature>
<dbReference type="GO" id="GO:0010513">
    <property type="term" value="P:positive regulation of phosphatidylinositol biosynthetic process"/>
    <property type="evidence" value="ECO:0007669"/>
    <property type="project" value="TreeGrafter"/>
</dbReference>
<feature type="compositionally biased region" description="Polar residues" evidence="1">
    <location>
        <begin position="626"/>
        <end position="636"/>
    </location>
</feature>
<reference evidence="3" key="1">
    <citation type="journal article" date="2020" name="Stud. Mycol.">
        <title>101 Dothideomycetes genomes: a test case for predicting lifestyles and emergence of pathogens.</title>
        <authorList>
            <person name="Haridas S."/>
            <person name="Albert R."/>
            <person name="Binder M."/>
            <person name="Bloem J."/>
            <person name="Labutti K."/>
            <person name="Salamov A."/>
            <person name="Andreopoulos B."/>
            <person name="Baker S."/>
            <person name="Barry K."/>
            <person name="Bills G."/>
            <person name="Bluhm B."/>
            <person name="Cannon C."/>
            <person name="Castanera R."/>
            <person name="Culley D."/>
            <person name="Daum C."/>
            <person name="Ezra D."/>
            <person name="Gonzalez J."/>
            <person name="Henrissat B."/>
            <person name="Kuo A."/>
            <person name="Liang C."/>
            <person name="Lipzen A."/>
            <person name="Lutzoni F."/>
            <person name="Magnuson J."/>
            <person name="Mondo S."/>
            <person name="Nolan M."/>
            <person name="Ohm R."/>
            <person name="Pangilinan J."/>
            <person name="Park H.-J."/>
            <person name="Ramirez L."/>
            <person name="Alfaro M."/>
            <person name="Sun H."/>
            <person name="Tritt A."/>
            <person name="Yoshinaga Y."/>
            <person name="Zwiers L.-H."/>
            <person name="Turgeon B."/>
            <person name="Goodwin S."/>
            <person name="Spatafora J."/>
            <person name="Crous P."/>
            <person name="Grigoriev I."/>
        </authorList>
    </citation>
    <scope>NUCLEOTIDE SEQUENCE</scope>
    <source>
        <strain evidence="3">CBS 116435</strain>
    </source>
</reference>
<feature type="transmembrane region" description="Helical" evidence="2">
    <location>
        <begin position="733"/>
        <end position="753"/>
    </location>
</feature>
<dbReference type="Proteomes" id="UP000799441">
    <property type="component" value="Unassembled WGS sequence"/>
</dbReference>
<protein>
    <recommendedName>
        <fullName evidence="5">Vacuolar segregation subunit 7-domain-containing protein</fullName>
    </recommendedName>
</protein>
<feature type="compositionally biased region" description="Polar residues" evidence="1">
    <location>
        <begin position="70"/>
        <end position="95"/>
    </location>
</feature>
<dbReference type="PANTHER" id="PTHR28258">
    <property type="entry name" value="VACUOLAR SEGREGATION PROTEIN 7"/>
    <property type="match status" value="1"/>
</dbReference>
<dbReference type="OrthoDB" id="1204at2759"/>
<keyword evidence="2" id="KW-0812">Transmembrane</keyword>